<feature type="compositionally biased region" description="Pro residues" evidence="1">
    <location>
        <begin position="39"/>
        <end position="49"/>
    </location>
</feature>
<name>A0A7J6BHK0_9TELE</name>
<evidence type="ECO:0000313" key="2">
    <source>
        <dbReference type="EMBL" id="KAF4094599.1"/>
    </source>
</evidence>
<gene>
    <name evidence="2" type="ORF">G5714_024681</name>
</gene>
<feature type="region of interest" description="Disordered" evidence="1">
    <location>
        <begin position="25"/>
        <end position="161"/>
    </location>
</feature>
<dbReference type="AlphaFoldDB" id="A0A7J6BHK0"/>
<organism evidence="2 3">
    <name type="scientific">Onychostoma macrolepis</name>
    <dbReference type="NCBI Taxonomy" id="369639"/>
    <lineage>
        <taxon>Eukaryota</taxon>
        <taxon>Metazoa</taxon>
        <taxon>Chordata</taxon>
        <taxon>Craniata</taxon>
        <taxon>Vertebrata</taxon>
        <taxon>Euteleostomi</taxon>
        <taxon>Actinopterygii</taxon>
        <taxon>Neopterygii</taxon>
        <taxon>Teleostei</taxon>
        <taxon>Ostariophysi</taxon>
        <taxon>Cypriniformes</taxon>
        <taxon>Cyprinidae</taxon>
        <taxon>Acrossocheilinae</taxon>
        <taxon>Onychostoma</taxon>
    </lineage>
</organism>
<reference evidence="2 3" key="1">
    <citation type="submission" date="2020-04" db="EMBL/GenBank/DDBJ databases">
        <title>Chromosome-level genome assembly of a cyprinid fish Onychostoma macrolepis by integration of Nanopore Sequencing, Bionano and Hi-C technology.</title>
        <authorList>
            <person name="Wang D."/>
        </authorList>
    </citation>
    <scope>NUCLEOTIDE SEQUENCE [LARGE SCALE GENOMIC DNA]</scope>
    <source>
        <strain evidence="2">SWU-2019</strain>
        <tissue evidence="2">Muscle</tissue>
    </source>
</reference>
<feature type="region of interest" description="Disordered" evidence="1">
    <location>
        <begin position="193"/>
        <end position="229"/>
    </location>
</feature>
<dbReference type="EMBL" id="JAAMOB010000065">
    <property type="protein sequence ID" value="KAF4094599.1"/>
    <property type="molecule type" value="Genomic_DNA"/>
</dbReference>
<sequence length="229" mass="24523">MPRCDRWIAAVRGKVRFAGTGECGWRPWRRGGHLTKPSPQAPLGPPGAEPPRQDRPSEPPYETSAPGGAFSSWRIKADKRFSPRVTVPNFSPCPRNTQPTAASALWQAGRAPSRRAGSSSGALAQSTRGVDLGHFHSAQNLSPPNLPFGNRGTSKRLPLSDPISRVAVESGTCRGGAFPACCGDSDTLDVWPEPPFRLSRFPTRNSSAAGHPGTAGRRRPSAWRHPPPG</sequence>
<feature type="compositionally biased region" description="Low complexity" evidence="1">
    <location>
        <begin position="108"/>
        <end position="126"/>
    </location>
</feature>
<dbReference type="Proteomes" id="UP000579812">
    <property type="component" value="Unassembled WGS sequence"/>
</dbReference>
<protein>
    <submittedName>
        <fullName evidence="2">Uncharacterized protein</fullName>
    </submittedName>
</protein>
<proteinExistence type="predicted"/>
<comment type="caution">
    <text evidence="2">The sequence shown here is derived from an EMBL/GenBank/DDBJ whole genome shotgun (WGS) entry which is preliminary data.</text>
</comment>
<accession>A0A7J6BHK0</accession>
<evidence type="ECO:0000313" key="3">
    <source>
        <dbReference type="Proteomes" id="UP000579812"/>
    </source>
</evidence>
<evidence type="ECO:0000256" key="1">
    <source>
        <dbReference type="SAM" id="MobiDB-lite"/>
    </source>
</evidence>
<keyword evidence="3" id="KW-1185">Reference proteome</keyword>